<reference evidence="1 2" key="1">
    <citation type="submission" date="2016-10" db="EMBL/GenBank/DDBJ databases">
        <authorList>
            <person name="de Groot N.N."/>
        </authorList>
    </citation>
    <scope>NUCLEOTIDE SEQUENCE [LARGE SCALE GENOMIC DNA]</scope>
    <source>
        <strain evidence="1 2">Nm13</strain>
    </source>
</reference>
<dbReference type="Proteomes" id="UP000236753">
    <property type="component" value="Unassembled WGS sequence"/>
</dbReference>
<evidence type="ECO:0000313" key="1">
    <source>
        <dbReference type="EMBL" id="SEF42450.1"/>
    </source>
</evidence>
<protein>
    <recommendedName>
        <fullName evidence="3">Transposase</fullName>
    </recommendedName>
</protein>
<dbReference type="PANTHER" id="PTHR35004">
    <property type="entry name" value="TRANSPOSASE RV3428C-RELATED"/>
    <property type="match status" value="1"/>
</dbReference>
<organism evidence="1 2">
    <name type="scientific">Nitrosomonas ureae</name>
    <dbReference type="NCBI Taxonomy" id="44577"/>
    <lineage>
        <taxon>Bacteria</taxon>
        <taxon>Pseudomonadati</taxon>
        <taxon>Pseudomonadota</taxon>
        <taxon>Betaproteobacteria</taxon>
        <taxon>Nitrosomonadales</taxon>
        <taxon>Nitrosomonadaceae</taxon>
        <taxon>Nitrosomonas</taxon>
    </lineage>
</organism>
<accession>A0A1H5RW23</accession>
<dbReference type="OrthoDB" id="3542865at2"/>
<name>A0A1H5RW23_9PROT</name>
<dbReference type="AlphaFoldDB" id="A0A1H5RW23"/>
<dbReference type="EMBL" id="FNUX01000001">
    <property type="protein sequence ID" value="SEF42450.1"/>
    <property type="molecule type" value="Genomic_DNA"/>
</dbReference>
<gene>
    <name evidence="1" type="ORF">SAMN05216334_101268</name>
</gene>
<evidence type="ECO:0000313" key="2">
    <source>
        <dbReference type="Proteomes" id="UP000236753"/>
    </source>
</evidence>
<proteinExistence type="predicted"/>
<dbReference type="PANTHER" id="PTHR35004:SF7">
    <property type="entry name" value="INTEGRASE PROTEIN"/>
    <property type="match status" value="1"/>
</dbReference>
<evidence type="ECO:0008006" key="3">
    <source>
        <dbReference type="Google" id="ProtNLM"/>
    </source>
</evidence>
<dbReference type="RefSeq" id="WP_103965241.1">
    <property type="nucleotide sequence ID" value="NZ_FNUX01000001.1"/>
</dbReference>
<sequence>MALANHYLFEPVAGWEKGKVENQAGNVREWLFTPRVKFETLDDLNRWLEKRCHELSARQHPDFPSRTITECFQQEQPLLRQITTFRRLH</sequence>